<keyword evidence="2" id="KW-1003">Cell membrane</keyword>
<sequence>MSLTVLAQDRPEDVVDRIAGFIFGVTGGIIGILYLLLFLFAVISILRSQRLTGGGKFLWIVVALAYPFLGSLGWFVFGKSAQLVKQGSYTG</sequence>
<keyword evidence="9" id="KW-1185">Reference proteome</keyword>
<dbReference type="EMBL" id="JACHMH010000001">
    <property type="protein sequence ID" value="MBB4677475.1"/>
    <property type="molecule type" value="Genomic_DNA"/>
</dbReference>
<evidence type="ECO:0000256" key="5">
    <source>
        <dbReference type="ARBA" id="ARBA00023136"/>
    </source>
</evidence>
<dbReference type="InterPro" id="IPR027379">
    <property type="entry name" value="CLS_N"/>
</dbReference>
<dbReference type="AlphaFoldDB" id="A0A7W7CAG2"/>
<feature type="transmembrane region" description="Helical" evidence="6">
    <location>
        <begin position="20"/>
        <end position="45"/>
    </location>
</feature>
<proteinExistence type="predicted"/>
<comment type="caution">
    <text evidence="8">The sequence shown here is derived from an EMBL/GenBank/DDBJ whole genome shotgun (WGS) entry which is preliminary data.</text>
</comment>
<organism evidence="8 9">
    <name type="scientific">Crossiella cryophila</name>
    <dbReference type="NCBI Taxonomy" id="43355"/>
    <lineage>
        <taxon>Bacteria</taxon>
        <taxon>Bacillati</taxon>
        <taxon>Actinomycetota</taxon>
        <taxon>Actinomycetes</taxon>
        <taxon>Pseudonocardiales</taxon>
        <taxon>Pseudonocardiaceae</taxon>
        <taxon>Crossiella</taxon>
    </lineage>
</organism>
<comment type="subcellular location">
    <subcellularLocation>
        <location evidence="1">Cell membrane</location>
        <topology evidence="1">Multi-pass membrane protein</topology>
    </subcellularLocation>
</comment>
<accession>A0A7W7CAG2</accession>
<feature type="domain" description="Cardiolipin synthase N-terminal" evidence="7">
    <location>
        <begin position="37"/>
        <end position="78"/>
    </location>
</feature>
<evidence type="ECO:0000256" key="3">
    <source>
        <dbReference type="ARBA" id="ARBA00022692"/>
    </source>
</evidence>
<evidence type="ECO:0000256" key="4">
    <source>
        <dbReference type="ARBA" id="ARBA00022989"/>
    </source>
</evidence>
<name>A0A7W7CAG2_9PSEU</name>
<dbReference type="GO" id="GO:0005886">
    <property type="term" value="C:plasma membrane"/>
    <property type="evidence" value="ECO:0007669"/>
    <property type="project" value="UniProtKB-SubCell"/>
</dbReference>
<keyword evidence="4 6" id="KW-1133">Transmembrane helix</keyword>
<keyword evidence="3 6" id="KW-0812">Transmembrane</keyword>
<dbReference type="RefSeq" id="WP_185003417.1">
    <property type="nucleotide sequence ID" value="NZ_BAAAUI010000049.1"/>
</dbReference>
<protein>
    <recommendedName>
        <fullName evidence="7">Cardiolipin synthase N-terminal domain-containing protein</fullName>
    </recommendedName>
</protein>
<evidence type="ECO:0000256" key="2">
    <source>
        <dbReference type="ARBA" id="ARBA00022475"/>
    </source>
</evidence>
<reference evidence="8 9" key="1">
    <citation type="submission" date="2020-08" db="EMBL/GenBank/DDBJ databases">
        <title>Sequencing the genomes of 1000 actinobacteria strains.</title>
        <authorList>
            <person name="Klenk H.-P."/>
        </authorList>
    </citation>
    <scope>NUCLEOTIDE SEQUENCE [LARGE SCALE GENOMIC DNA]</scope>
    <source>
        <strain evidence="8 9">DSM 44230</strain>
    </source>
</reference>
<evidence type="ECO:0000313" key="9">
    <source>
        <dbReference type="Proteomes" id="UP000533598"/>
    </source>
</evidence>
<evidence type="ECO:0000256" key="1">
    <source>
        <dbReference type="ARBA" id="ARBA00004651"/>
    </source>
</evidence>
<evidence type="ECO:0000313" key="8">
    <source>
        <dbReference type="EMBL" id="MBB4677475.1"/>
    </source>
</evidence>
<gene>
    <name evidence="8" type="ORF">HNR67_003593</name>
</gene>
<evidence type="ECO:0000256" key="6">
    <source>
        <dbReference type="SAM" id="Phobius"/>
    </source>
</evidence>
<dbReference type="Proteomes" id="UP000533598">
    <property type="component" value="Unassembled WGS sequence"/>
</dbReference>
<evidence type="ECO:0000259" key="7">
    <source>
        <dbReference type="Pfam" id="PF13396"/>
    </source>
</evidence>
<feature type="transmembrane region" description="Helical" evidence="6">
    <location>
        <begin position="57"/>
        <end position="77"/>
    </location>
</feature>
<keyword evidence="5 6" id="KW-0472">Membrane</keyword>
<dbReference type="Pfam" id="PF13396">
    <property type="entry name" value="PLDc_N"/>
    <property type="match status" value="1"/>
</dbReference>